<keyword evidence="2" id="KW-1185">Reference proteome</keyword>
<gene>
    <name evidence="1" type="ORF">A4H34_07215</name>
</gene>
<comment type="caution">
    <text evidence="1">The sequence shown here is derived from an EMBL/GenBank/DDBJ whole genome shotgun (WGS) entry which is preliminary data.</text>
</comment>
<sequence>MLTDVKAPIGIVAPMERSELSVRPASPKRVAFCRKKGFVPTGEIREAKDMQTIRMERRGAL</sequence>
<dbReference type="AlphaFoldDB" id="A0A179B5C6"/>
<evidence type="ECO:0008006" key="3">
    <source>
        <dbReference type="Google" id="ProtNLM"/>
    </source>
</evidence>
<name>A0A179B5C6_9ACTO</name>
<dbReference type="RefSeq" id="WP_064231526.1">
    <property type="nucleotide sequence ID" value="NZ_LVZK01000001.1"/>
</dbReference>
<accession>A0A179B5C6</accession>
<dbReference type="EMBL" id="LVZK01000001">
    <property type="protein sequence ID" value="OAP86892.1"/>
    <property type="molecule type" value="Genomic_DNA"/>
</dbReference>
<dbReference type="Proteomes" id="UP000078368">
    <property type="component" value="Unassembled WGS sequence"/>
</dbReference>
<proteinExistence type="predicted"/>
<reference evidence="1 2" key="1">
    <citation type="submission" date="2016-04" db="EMBL/GenBank/DDBJ databases">
        <title>Peptidophaga gingivicola gen. nov., sp. nov., isolated from human subgingival plaque.</title>
        <authorList>
            <person name="Beall C.J."/>
            <person name="Mokrzan E.M."/>
            <person name="Griffen A.L."/>
            <person name="Leys E.J."/>
        </authorList>
    </citation>
    <scope>NUCLEOTIDE SEQUENCE [LARGE SCALE GENOMIC DNA]</scope>
    <source>
        <strain evidence="1 2">BA112</strain>
    </source>
</reference>
<evidence type="ECO:0000313" key="2">
    <source>
        <dbReference type="Proteomes" id="UP000078368"/>
    </source>
</evidence>
<protein>
    <recommendedName>
        <fullName evidence="3">Acetyltransferase</fullName>
    </recommendedName>
</protein>
<evidence type="ECO:0000313" key="1">
    <source>
        <dbReference type="EMBL" id="OAP86892.1"/>
    </source>
</evidence>
<organism evidence="1 2">
    <name type="scientific">Peptidiphaga gingivicola</name>
    <dbReference type="NCBI Taxonomy" id="2741497"/>
    <lineage>
        <taxon>Bacteria</taxon>
        <taxon>Bacillati</taxon>
        <taxon>Actinomycetota</taxon>
        <taxon>Actinomycetes</taxon>
        <taxon>Actinomycetales</taxon>
        <taxon>Actinomycetaceae</taxon>
        <taxon>Peptidiphaga</taxon>
    </lineage>
</organism>